<gene>
    <name evidence="2" type="ORF">H8B06_19125</name>
</gene>
<sequence length="99" mass="11011">MTSLGSGRKSGEVAPNVLLMDDESRRIREKTGYPFKPTGRLQVEDLLREARISVFFTDDYQAVRRGKIGSSSFICMQAESVSFLKPSIGKDPLSVEDIP</sequence>
<keyword evidence="3" id="KW-1185">Reference proteome</keyword>
<feature type="domain" description="Schlafen group 3-like DNA/RNA helicase" evidence="1">
    <location>
        <begin position="19"/>
        <end position="74"/>
    </location>
</feature>
<evidence type="ECO:0000259" key="1">
    <source>
        <dbReference type="Pfam" id="PF09848"/>
    </source>
</evidence>
<organism evidence="2 3">
    <name type="scientific">Sphingobacterium micropteri</name>
    <dbReference type="NCBI Taxonomy" id="2763501"/>
    <lineage>
        <taxon>Bacteria</taxon>
        <taxon>Pseudomonadati</taxon>
        <taxon>Bacteroidota</taxon>
        <taxon>Sphingobacteriia</taxon>
        <taxon>Sphingobacteriales</taxon>
        <taxon>Sphingobacteriaceae</taxon>
        <taxon>Sphingobacterium</taxon>
    </lineage>
</organism>
<dbReference type="Proteomes" id="UP000602759">
    <property type="component" value="Unassembled WGS sequence"/>
</dbReference>
<proteinExistence type="predicted"/>
<evidence type="ECO:0000313" key="3">
    <source>
        <dbReference type="Proteomes" id="UP000602759"/>
    </source>
</evidence>
<dbReference type="EMBL" id="JACOIK010000016">
    <property type="protein sequence ID" value="MBD1434942.1"/>
    <property type="molecule type" value="Genomic_DNA"/>
</dbReference>
<dbReference type="Pfam" id="PF09848">
    <property type="entry name" value="SLFN-g3_helicase"/>
    <property type="match status" value="1"/>
</dbReference>
<accession>A0ABR7YUL4</accession>
<dbReference type="InterPro" id="IPR018647">
    <property type="entry name" value="SLFN_3-like_DNA/RNA_helicase"/>
</dbReference>
<protein>
    <submittedName>
        <fullName evidence="2">DUF2075 domain-containing protein</fullName>
    </submittedName>
</protein>
<comment type="caution">
    <text evidence="2">The sequence shown here is derived from an EMBL/GenBank/DDBJ whole genome shotgun (WGS) entry which is preliminary data.</text>
</comment>
<reference evidence="2 3" key="1">
    <citation type="submission" date="2020-08" db="EMBL/GenBank/DDBJ databases">
        <title>Sphingobacterium sp. DN00404 isolated from aquaculture water.</title>
        <authorList>
            <person name="Zhang M."/>
        </authorList>
    </citation>
    <scope>NUCLEOTIDE SEQUENCE [LARGE SCALE GENOMIC DNA]</scope>
    <source>
        <strain evidence="2 3">DN00404</strain>
    </source>
</reference>
<name>A0ABR7YUL4_9SPHI</name>
<evidence type="ECO:0000313" key="2">
    <source>
        <dbReference type="EMBL" id="MBD1434942.1"/>
    </source>
</evidence>